<keyword evidence="4" id="KW-0547">Nucleotide-binding</keyword>
<dbReference type="InterPro" id="IPR050628">
    <property type="entry name" value="SNF2_RAD54_helicase_TF"/>
</dbReference>
<dbReference type="InterPro" id="IPR014905">
    <property type="entry name" value="HIRAN"/>
</dbReference>
<dbReference type="GO" id="GO:0006281">
    <property type="term" value="P:DNA repair"/>
    <property type="evidence" value="ECO:0007669"/>
    <property type="project" value="UniProtKB-KW"/>
</dbReference>
<dbReference type="HOGENOM" id="CLU_000315_2_5_1"/>
<evidence type="ECO:0000256" key="8">
    <source>
        <dbReference type="ARBA" id="ARBA00022806"/>
    </source>
</evidence>
<dbReference type="SMART" id="SM00184">
    <property type="entry name" value="RING"/>
    <property type="match status" value="1"/>
</dbReference>
<evidence type="ECO:0000259" key="16">
    <source>
        <dbReference type="PROSITE" id="PS51192"/>
    </source>
</evidence>
<dbReference type="SMART" id="SM00490">
    <property type="entry name" value="HELICc"/>
    <property type="match status" value="1"/>
</dbReference>
<dbReference type="Pfam" id="PF08797">
    <property type="entry name" value="HIRAN"/>
    <property type="match status" value="1"/>
</dbReference>
<protein>
    <recommendedName>
        <fullName evidence="20">DNA repair protein RAD5</fullName>
    </recommendedName>
</protein>
<dbReference type="STRING" id="765440.A0A0C3BQC8"/>
<dbReference type="InParanoid" id="A0A0C3BQC8"/>
<evidence type="ECO:0000259" key="17">
    <source>
        <dbReference type="PROSITE" id="PS51194"/>
    </source>
</evidence>
<evidence type="ECO:0000256" key="7">
    <source>
        <dbReference type="ARBA" id="ARBA00022801"/>
    </source>
</evidence>
<evidence type="ECO:0000256" key="10">
    <source>
        <dbReference type="ARBA" id="ARBA00022840"/>
    </source>
</evidence>
<dbReference type="InterPro" id="IPR001650">
    <property type="entry name" value="Helicase_C-like"/>
</dbReference>
<keyword evidence="19" id="KW-1185">Reference proteome</keyword>
<dbReference type="GO" id="GO:0016818">
    <property type="term" value="F:hydrolase activity, acting on acid anhydrides, in phosphorus-containing anhydrides"/>
    <property type="evidence" value="ECO:0007669"/>
    <property type="project" value="InterPro"/>
</dbReference>
<evidence type="ECO:0000256" key="2">
    <source>
        <dbReference type="ARBA" id="ARBA00007025"/>
    </source>
</evidence>
<evidence type="ECO:0000256" key="5">
    <source>
        <dbReference type="ARBA" id="ARBA00022763"/>
    </source>
</evidence>
<evidence type="ECO:0000256" key="9">
    <source>
        <dbReference type="ARBA" id="ARBA00022833"/>
    </source>
</evidence>
<dbReference type="FunCoup" id="A0A0C3BQC8">
    <property type="interactions" value="233"/>
</dbReference>
<dbReference type="CDD" id="cd18008">
    <property type="entry name" value="DEXDc_SHPRH-like"/>
    <property type="match status" value="1"/>
</dbReference>
<feature type="region of interest" description="Disordered" evidence="14">
    <location>
        <begin position="1"/>
        <end position="128"/>
    </location>
</feature>
<keyword evidence="6 13" id="KW-0863">Zinc-finger</keyword>
<evidence type="ECO:0000256" key="12">
    <source>
        <dbReference type="ARBA" id="ARBA00023242"/>
    </source>
</evidence>
<dbReference type="GO" id="GO:0004386">
    <property type="term" value="F:helicase activity"/>
    <property type="evidence" value="ECO:0007669"/>
    <property type="project" value="UniProtKB-KW"/>
</dbReference>
<feature type="domain" description="RING-type" evidence="15">
    <location>
        <begin position="901"/>
        <end position="946"/>
    </location>
</feature>
<dbReference type="Gene3D" id="3.30.40.10">
    <property type="entry name" value="Zinc/RING finger domain, C3HC4 (zinc finger)"/>
    <property type="match status" value="1"/>
</dbReference>
<dbReference type="Pfam" id="PF00176">
    <property type="entry name" value="SNF2-rel_dom"/>
    <property type="match status" value="1"/>
</dbReference>
<dbReference type="InterPro" id="IPR000330">
    <property type="entry name" value="SNF2_N"/>
</dbReference>
<dbReference type="PROSITE" id="PS51192">
    <property type="entry name" value="HELICASE_ATP_BIND_1"/>
    <property type="match status" value="1"/>
</dbReference>
<dbReference type="SUPFAM" id="SSF57850">
    <property type="entry name" value="RING/U-box"/>
    <property type="match status" value="1"/>
</dbReference>
<name>A0A0C3BQC8_PILCF</name>
<keyword evidence="10" id="KW-0067">ATP-binding</keyword>
<dbReference type="PROSITE" id="PS51194">
    <property type="entry name" value="HELICASE_CTER"/>
    <property type="match status" value="1"/>
</dbReference>
<dbReference type="GO" id="GO:0005634">
    <property type="term" value="C:nucleus"/>
    <property type="evidence" value="ECO:0007669"/>
    <property type="project" value="UniProtKB-SubCell"/>
</dbReference>
<reference evidence="19" key="2">
    <citation type="submission" date="2015-01" db="EMBL/GenBank/DDBJ databases">
        <title>Evolutionary Origins and Diversification of the Mycorrhizal Mutualists.</title>
        <authorList>
            <consortium name="DOE Joint Genome Institute"/>
            <consortium name="Mycorrhizal Genomics Consortium"/>
            <person name="Kohler A."/>
            <person name="Kuo A."/>
            <person name="Nagy L.G."/>
            <person name="Floudas D."/>
            <person name="Copeland A."/>
            <person name="Barry K.W."/>
            <person name="Cichocki N."/>
            <person name="Veneault-Fourrey C."/>
            <person name="LaButti K."/>
            <person name="Lindquist E.A."/>
            <person name="Lipzen A."/>
            <person name="Lundell T."/>
            <person name="Morin E."/>
            <person name="Murat C."/>
            <person name="Riley R."/>
            <person name="Ohm R."/>
            <person name="Sun H."/>
            <person name="Tunlid A."/>
            <person name="Henrissat B."/>
            <person name="Grigoriev I.V."/>
            <person name="Hibbett D.S."/>
            <person name="Martin F."/>
        </authorList>
    </citation>
    <scope>NUCLEOTIDE SEQUENCE [LARGE SCALE GENOMIC DNA]</scope>
    <source>
        <strain evidence="19">F 1598</strain>
    </source>
</reference>
<evidence type="ECO:0000256" key="1">
    <source>
        <dbReference type="ARBA" id="ARBA00004123"/>
    </source>
</evidence>
<dbReference type="InterPro" id="IPR027417">
    <property type="entry name" value="P-loop_NTPase"/>
</dbReference>
<dbReference type="EMBL" id="KN832976">
    <property type="protein sequence ID" value="KIM88693.1"/>
    <property type="molecule type" value="Genomic_DNA"/>
</dbReference>
<keyword evidence="3" id="KW-0479">Metal-binding</keyword>
<dbReference type="InterPro" id="IPR049730">
    <property type="entry name" value="SNF2/RAD54-like_C"/>
</dbReference>
<feature type="compositionally biased region" description="Low complexity" evidence="14">
    <location>
        <begin position="90"/>
        <end position="100"/>
    </location>
</feature>
<feature type="domain" description="Helicase C-terminal" evidence="17">
    <location>
        <begin position="992"/>
        <end position="1146"/>
    </location>
</feature>
<dbReference type="OrthoDB" id="448448at2759"/>
<comment type="subcellular location">
    <subcellularLocation>
        <location evidence="1">Nucleus</location>
    </subcellularLocation>
</comment>
<dbReference type="GO" id="GO:0005524">
    <property type="term" value="F:ATP binding"/>
    <property type="evidence" value="ECO:0007669"/>
    <property type="project" value="UniProtKB-KW"/>
</dbReference>
<evidence type="ECO:0000256" key="6">
    <source>
        <dbReference type="ARBA" id="ARBA00022771"/>
    </source>
</evidence>
<dbReference type="GO" id="GO:0003676">
    <property type="term" value="F:nucleic acid binding"/>
    <property type="evidence" value="ECO:0007669"/>
    <property type="project" value="InterPro"/>
</dbReference>
<dbReference type="GO" id="GO:0008094">
    <property type="term" value="F:ATP-dependent activity, acting on DNA"/>
    <property type="evidence" value="ECO:0007669"/>
    <property type="project" value="TreeGrafter"/>
</dbReference>
<evidence type="ECO:0000313" key="18">
    <source>
        <dbReference type="EMBL" id="KIM88693.1"/>
    </source>
</evidence>
<evidence type="ECO:0000256" key="13">
    <source>
        <dbReference type="PROSITE-ProRule" id="PRU00175"/>
    </source>
</evidence>
<keyword evidence="7" id="KW-0378">Hydrolase</keyword>
<organism evidence="18 19">
    <name type="scientific">Piloderma croceum (strain F 1598)</name>
    <dbReference type="NCBI Taxonomy" id="765440"/>
    <lineage>
        <taxon>Eukaryota</taxon>
        <taxon>Fungi</taxon>
        <taxon>Dikarya</taxon>
        <taxon>Basidiomycota</taxon>
        <taxon>Agaricomycotina</taxon>
        <taxon>Agaricomycetes</taxon>
        <taxon>Agaricomycetidae</taxon>
        <taxon>Atheliales</taxon>
        <taxon>Atheliaceae</taxon>
        <taxon>Piloderma</taxon>
    </lineage>
</organism>
<keyword evidence="5" id="KW-0227">DNA damage</keyword>
<dbReference type="GO" id="GO:0008270">
    <property type="term" value="F:zinc ion binding"/>
    <property type="evidence" value="ECO:0007669"/>
    <property type="project" value="UniProtKB-KW"/>
</dbReference>
<dbReference type="SMART" id="SM00487">
    <property type="entry name" value="DEXDc"/>
    <property type="match status" value="1"/>
</dbReference>
<dbReference type="SUPFAM" id="SSF52540">
    <property type="entry name" value="P-loop containing nucleoside triphosphate hydrolases"/>
    <property type="match status" value="2"/>
</dbReference>
<evidence type="ECO:0000256" key="14">
    <source>
        <dbReference type="SAM" id="MobiDB-lite"/>
    </source>
</evidence>
<dbReference type="PROSITE" id="PS50089">
    <property type="entry name" value="ZF_RING_2"/>
    <property type="match status" value="1"/>
</dbReference>
<keyword evidence="11" id="KW-0234">DNA repair</keyword>
<dbReference type="SMART" id="SM00910">
    <property type="entry name" value="HIRAN"/>
    <property type="match status" value="1"/>
</dbReference>
<evidence type="ECO:0000313" key="19">
    <source>
        <dbReference type="Proteomes" id="UP000054166"/>
    </source>
</evidence>
<keyword evidence="12" id="KW-0539">Nucleus</keyword>
<keyword evidence="8" id="KW-0347">Helicase</keyword>
<dbReference type="InterPro" id="IPR038718">
    <property type="entry name" value="SNF2-like_sf"/>
</dbReference>
<comment type="similarity">
    <text evidence="2">Belongs to the SNF2/RAD54 helicase family.</text>
</comment>
<feature type="domain" description="Helicase ATP-binding" evidence="16">
    <location>
        <begin position="515"/>
        <end position="728"/>
    </location>
</feature>
<dbReference type="PANTHER" id="PTHR45626">
    <property type="entry name" value="TRANSCRIPTION TERMINATION FACTOR 2-RELATED"/>
    <property type="match status" value="1"/>
</dbReference>
<dbReference type="Proteomes" id="UP000054166">
    <property type="component" value="Unassembled WGS sequence"/>
</dbReference>
<sequence>MDTDSPPQGLFFAGSDDGNDNDDVLIEEPQPGAATESKPRLFFADSDDDEETHASTFTTPMKRSISVHIENDGQSSDAEIPSFEEIPRASSVSSISSALSGKDKDSSPAPYVESTEPPTKRMRMSSPFTASQPPFESIYIGSFIVGNAWSTVRGKGYIKSGDEIQVEREDQDEGPSFKGSGTSKKGKKGKAMDKGKTKQLSIANMMKAPQPKMSKKKTNTVVRLTNNRGFEFGRLPTDVASWVSKLLDQGESTVLEYSFVNHLTSHLDMVEFKGSTMIDCPPVLHSGADLIVSLSIYLRSSAFKPPSTFASMSTITSAKQKINMMFNEGQETLDEQVLRERKSSLLKLFDAIGLKPRAGADFIKQRYKSDKELHEETVKSTMQAKKPPKIEIVGDGEEVEVEEGEDLSENELNMIYKKAQVNDLSMGEMEPPDTFTLTLRGYQKQALLWMCSLENGEASARDAVSMHPLWSEYVFPSEPVDGIIDLTSEEQPFYFNPYSGELSLTFPKAERKCKGGILADGNCHFLQKVLGMGKTIMLSALILTNCEAELVDPDLAIKDFSKQRQLKLDNAFRPLARQRPKSTKGPSVTLIVAPTSLLNQWNEEIQRSSQPGTVKVLVWHGQNRLDLEAAVEADDNDDKLVRVVITSYGVLASEHAKGEKSGSSLSPVFQIEWLRVVLDEAHHCKSRQSKTARAVYALRARRRWAVTGTPIVNKLEDLYSLLKFLDFSPWSGYSFFRSFITLPFLDRDPKAIEIVQVILESVLLRREKNMRDSDGNKIVELPAKEVTIENLEFSPLERKIYDSMYTDAKKNFDRLSAKGLIGKNYTHILAMLMRLRRAVLHPSLVLSEDQPDSSPADGEVDIDSMIRRFSKEEGTSEGSGNNAFAEGVLANLNDLDSNGECPICLDVMQSPMIIPACMHQCCKDCIVCYLASCEERGEEQRCPTCSSGPVKESDLLEVVRSTKERNGDASNGSQNSLPEVILRRNDFRSSTKLEALIYNLRRLRDQDPCFRAVIFSQFTSFLDLIEVVLKREHLNWYRFDGSMDIKRRNEAVSEFRCASRKPKVLIVSLKAGGVGLNLTTANHVFMMDCWWNAATENQAIDRVHRIGQEKTVYVKHFIVADTIEGRILQIQKRKTAIVKEAFRGKDASGSDSESMENLKIMFGDM</sequence>
<reference evidence="18 19" key="1">
    <citation type="submission" date="2014-04" db="EMBL/GenBank/DDBJ databases">
        <authorList>
            <consortium name="DOE Joint Genome Institute"/>
            <person name="Kuo A."/>
            <person name="Tarkka M."/>
            <person name="Buscot F."/>
            <person name="Kohler A."/>
            <person name="Nagy L.G."/>
            <person name="Floudas D."/>
            <person name="Copeland A."/>
            <person name="Barry K.W."/>
            <person name="Cichocki N."/>
            <person name="Veneault-Fourrey C."/>
            <person name="LaButti K."/>
            <person name="Lindquist E.A."/>
            <person name="Lipzen A."/>
            <person name="Lundell T."/>
            <person name="Morin E."/>
            <person name="Murat C."/>
            <person name="Sun H."/>
            <person name="Tunlid A."/>
            <person name="Henrissat B."/>
            <person name="Grigoriev I.V."/>
            <person name="Hibbett D.S."/>
            <person name="Martin F."/>
            <person name="Nordberg H.P."/>
            <person name="Cantor M.N."/>
            <person name="Hua S.X."/>
        </authorList>
    </citation>
    <scope>NUCLEOTIDE SEQUENCE [LARGE SCALE GENOMIC DNA]</scope>
    <source>
        <strain evidence="18 19">F 1598</strain>
    </source>
</reference>
<dbReference type="InterPro" id="IPR013083">
    <property type="entry name" value="Znf_RING/FYVE/PHD"/>
</dbReference>
<keyword evidence="9" id="KW-0862">Zinc</keyword>
<evidence type="ECO:0008006" key="20">
    <source>
        <dbReference type="Google" id="ProtNLM"/>
    </source>
</evidence>
<dbReference type="Gene3D" id="3.40.50.10810">
    <property type="entry name" value="Tandem AAA-ATPase domain"/>
    <property type="match status" value="1"/>
</dbReference>
<proteinExistence type="inferred from homology"/>
<dbReference type="Gene3D" id="3.40.50.300">
    <property type="entry name" value="P-loop containing nucleotide triphosphate hydrolases"/>
    <property type="match status" value="1"/>
</dbReference>
<evidence type="ECO:0000256" key="4">
    <source>
        <dbReference type="ARBA" id="ARBA00022741"/>
    </source>
</evidence>
<dbReference type="PANTHER" id="PTHR45626:SF22">
    <property type="entry name" value="DNA REPAIR PROTEIN RAD5"/>
    <property type="match status" value="1"/>
</dbReference>
<accession>A0A0C3BQC8</accession>
<evidence type="ECO:0000259" key="15">
    <source>
        <dbReference type="PROSITE" id="PS50089"/>
    </source>
</evidence>
<evidence type="ECO:0000256" key="3">
    <source>
        <dbReference type="ARBA" id="ARBA00022723"/>
    </source>
</evidence>
<dbReference type="AlphaFoldDB" id="A0A0C3BQC8"/>
<dbReference type="Pfam" id="PF00271">
    <property type="entry name" value="Helicase_C"/>
    <property type="match status" value="1"/>
</dbReference>
<dbReference type="InterPro" id="IPR001841">
    <property type="entry name" value="Znf_RING"/>
</dbReference>
<feature type="compositionally biased region" description="Acidic residues" evidence="14">
    <location>
        <begin position="17"/>
        <end position="26"/>
    </location>
</feature>
<feature type="region of interest" description="Disordered" evidence="14">
    <location>
        <begin position="166"/>
        <end position="196"/>
    </location>
</feature>
<dbReference type="CDD" id="cd18793">
    <property type="entry name" value="SF2_C_SNF"/>
    <property type="match status" value="1"/>
</dbReference>
<dbReference type="InterPro" id="IPR014001">
    <property type="entry name" value="Helicase_ATP-bd"/>
</dbReference>
<gene>
    <name evidence="18" type="ORF">PILCRDRAFT_2887</name>
</gene>
<evidence type="ECO:0000256" key="11">
    <source>
        <dbReference type="ARBA" id="ARBA00023204"/>
    </source>
</evidence>